<evidence type="ECO:0000256" key="2">
    <source>
        <dbReference type="ARBA" id="ARBA00009808"/>
    </source>
</evidence>
<evidence type="ECO:0000256" key="1">
    <source>
        <dbReference type="ARBA" id="ARBA00004477"/>
    </source>
</evidence>
<comment type="caution">
    <text evidence="13">The sequence shown here is derived from an EMBL/GenBank/DDBJ whole genome shotgun (WGS) entry which is preliminary data.</text>
</comment>
<evidence type="ECO:0000256" key="10">
    <source>
        <dbReference type="SAM" id="MobiDB-lite"/>
    </source>
</evidence>
<evidence type="ECO:0000256" key="7">
    <source>
        <dbReference type="ARBA" id="ARBA00023136"/>
    </source>
</evidence>
<feature type="transmembrane region" description="Helical" evidence="11">
    <location>
        <begin position="206"/>
        <end position="228"/>
    </location>
</feature>
<protein>
    <recommendedName>
        <fullName evidence="12">TLC domain-containing protein</fullName>
    </recommendedName>
</protein>
<keyword evidence="4 9" id="KW-0812">Transmembrane</keyword>
<keyword evidence="8" id="KW-0325">Glycoprotein</keyword>
<comment type="subcellular location">
    <subcellularLocation>
        <location evidence="1">Endoplasmic reticulum membrane</location>
        <topology evidence="1">Multi-pass membrane protein</topology>
    </subcellularLocation>
</comment>
<feature type="transmembrane region" description="Helical" evidence="11">
    <location>
        <begin position="249"/>
        <end position="274"/>
    </location>
</feature>
<dbReference type="Proteomes" id="UP000812966">
    <property type="component" value="Unassembled WGS sequence"/>
</dbReference>
<accession>A0A8K0JIT9</accession>
<feature type="transmembrane region" description="Helical" evidence="11">
    <location>
        <begin position="131"/>
        <end position="150"/>
    </location>
</feature>
<dbReference type="PANTHER" id="PTHR12560:SF11">
    <property type="entry name" value="CERAMIDE SYNTHASE LAC1-RELATED"/>
    <property type="match status" value="1"/>
</dbReference>
<dbReference type="PROSITE" id="PS50922">
    <property type="entry name" value="TLC"/>
    <property type="match status" value="1"/>
</dbReference>
<sequence>MSTNPRVHTRRRASSVSQALSAIPLNNAPAYESRVPVTATQNAPAEQTDSNPSLQLNGSADSFTAAEVVADEARAAQLRRRRPGNDEKPVTEAVAALPGDKKLPVKRNIDPFDDARYKSDGLWQDLRTGKWMLIPSSSLPILVLPILLYINHEYILTNPNIPLPDVFRQIVPVTTRNPWTPLLFLSGFDGRDEAGTSFYKRSWLDLLFIAYHIVFFSFVRQSITLYILRPLVKRLGIPPAKFERFTEQGYAFLYFGFFGPLGMYVMHGLPIWWYNTSAFWTTFPVLRMTGLLKAYYLLQGSYWCQQAIILAAGVEKPRKDFKELIAHHIITLWLIGWSYMLTLTYIGVAVYVTMDVSDIFLALAKCVNYVSEDASAPFFAFFVVVWTYMRHYLNLKILYSVWTEFDLVPEWARTTTFEPWKETGLLAWWLQPVIFASIFFLQLINLFWYFLILRILFRALFSKSLSDERSDEDE</sequence>
<feature type="transmembrane region" description="Helical" evidence="11">
    <location>
        <begin position="376"/>
        <end position="393"/>
    </location>
</feature>
<dbReference type="InterPro" id="IPR006634">
    <property type="entry name" value="TLC-dom"/>
</dbReference>
<dbReference type="GO" id="GO:0005789">
    <property type="term" value="C:endoplasmic reticulum membrane"/>
    <property type="evidence" value="ECO:0007669"/>
    <property type="project" value="UniProtKB-SubCell"/>
</dbReference>
<evidence type="ECO:0000256" key="9">
    <source>
        <dbReference type="PROSITE-ProRule" id="PRU00205"/>
    </source>
</evidence>
<dbReference type="Pfam" id="PF03798">
    <property type="entry name" value="TRAM_LAG1_CLN8"/>
    <property type="match status" value="1"/>
</dbReference>
<keyword evidence="5" id="KW-0256">Endoplasmic reticulum</keyword>
<feature type="region of interest" description="Disordered" evidence="10">
    <location>
        <begin position="1"/>
        <end position="58"/>
    </location>
</feature>
<feature type="transmembrane region" description="Helical" evidence="11">
    <location>
        <begin position="324"/>
        <end position="340"/>
    </location>
</feature>
<evidence type="ECO:0000259" key="12">
    <source>
        <dbReference type="PROSITE" id="PS50922"/>
    </source>
</evidence>
<dbReference type="PANTHER" id="PTHR12560">
    <property type="entry name" value="LONGEVITY ASSURANCE FACTOR 1 LAG1"/>
    <property type="match status" value="1"/>
</dbReference>
<evidence type="ECO:0000313" key="14">
    <source>
        <dbReference type="Proteomes" id="UP000812966"/>
    </source>
</evidence>
<dbReference type="AlphaFoldDB" id="A0A8K0JIT9"/>
<feature type="transmembrane region" description="Helical" evidence="11">
    <location>
        <begin position="433"/>
        <end position="457"/>
    </location>
</feature>
<dbReference type="GO" id="GO:0046513">
    <property type="term" value="P:ceramide biosynthetic process"/>
    <property type="evidence" value="ECO:0007669"/>
    <property type="project" value="InterPro"/>
</dbReference>
<feature type="compositionally biased region" description="Polar residues" evidence="10">
    <location>
        <begin position="38"/>
        <end position="58"/>
    </location>
</feature>
<keyword evidence="3" id="KW-0808">Transferase</keyword>
<evidence type="ECO:0000256" key="8">
    <source>
        <dbReference type="ARBA" id="ARBA00023180"/>
    </source>
</evidence>
<evidence type="ECO:0000256" key="5">
    <source>
        <dbReference type="ARBA" id="ARBA00022824"/>
    </source>
</evidence>
<dbReference type="InterPro" id="IPR016439">
    <property type="entry name" value="Lag1/Lac1-like"/>
</dbReference>
<reference evidence="13" key="1">
    <citation type="submission" date="2020-04" db="EMBL/GenBank/DDBJ databases">
        <title>Analysis of mating type loci in Filobasidium floriforme.</title>
        <authorList>
            <person name="Nowrousian M."/>
        </authorList>
    </citation>
    <scope>NUCLEOTIDE SEQUENCE</scope>
    <source>
        <strain evidence="13">CBS 6242</strain>
    </source>
</reference>
<dbReference type="SMART" id="SM00724">
    <property type="entry name" value="TLC"/>
    <property type="match status" value="1"/>
</dbReference>
<dbReference type="EMBL" id="JABELV010000122">
    <property type="protein sequence ID" value="KAG7530305.1"/>
    <property type="molecule type" value="Genomic_DNA"/>
</dbReference>
<name>A0A8K0JIT9_9TREE</name>
<keyword evidence="6 11" id="KW-1133">Transmembrane helix</keyword>
<proteinExistence type="inferred from homology"/>
<evidence type="ECO:0000313" key="13">
    <source>
        <dbReference type="EMBL" id="KAG7530305.1"/>
    </source>
</evidence>
<evidence type="ECO:0000256" key="6">
    <source>
        <dbReference type="ARBA" id="ARBA00022989"/>
    </source>
</evidence>
<organism evidence="13 14">
    <name type="scientific">Filobasidium floriforme</name>
    <dbReference type="NCBI Taxonomy" id="5210"/>
    <lineage>
        <taxon>Eukaryota</taxon>
        <taxon>Fungi</taxon>
        <taxon>Dikarya</taxon>
        <taxon>Basidiomycota</taxon>
        <taxon>Agaricomycotina</taxon>
        <taxon>Tremellomycetes</taxon>
        <taxon>Filobasidiales</taxon>
        <taxon>Filobasidiaceae</taxon>
        <taxon>Filobasidium</taxon>
    </lineage>
</organism>
<dbReference type="GO" id="GO:0050291">
    <property type="term" value="F:sphingosine N-acyltransferase activity"/>
    <property type="evidence" value="ECO:0007669"/>
    <property type="project" value="InterPro"/>
</dbReference>
<evidence type="ECO:0000256" key="11">
    <source>
        <dbReference type="SAM" id="Phobius"/>
    </source>
</evidence>
<gene>
    <name evidence="13" type="ORF">FFLO_05138</name>
</gene>
<evidence type="ECO:0000256" key="3">
    <source>
        <dbReference type="ARBA" id="ARBA00022679"/>
    </source>
</evidence>
<keyword evidence="14" id="KW-1185">Reference proteome</keyword>
<keyword evidence="7 9" id="KW-0472">Membrane</keyword>
<comment type="similarity">
    <text evidence="2">Belongs to the sphingosine N-acyltransferase family.</text>
</comment>
<evidence type="ECO:0000256" key="4">
    <source>
        <dbReference type="ARBA" id="ARBA00022692"/>
    </source>
</evidence>
<feature type="domain" description="TLC" evidence="12">
    <location>
        <begin position="240"/>
        <end position="461"/>
    </location>
</feature>